<feature type="region of interest" description="Disordered" evidence="1">
    <location>
        <begin position="20"/>
        <end position="50"/>
    </location>
</feature>
<organism evidence="2 3">
    <name type="scientific">Pseudonocardia xinjiangensis</name>
    <dbReference type="NCBI Taxonomy" id="75289"/>
    <lineage>
        <taxon>Bacteria</taxon>
        <taxon>Bacillati</taxon>
        <taxon>Actinomycetota</taxon>
        <taxon>Actinomycetes</taxon>
        <taxon>Pseudonocardiales</taxon>
        <taxon>Pseudonocardiaceae</taxon>
        <taxon>Pseudonocardia</taxon>
    </lineage>
</organism>
<accession>A0ABX1RLR1</accession>
<evidence type="ECO:0000313" key="3">
    <source>
        <dbReference type="Proteomes" id="UP001296706"/>
    </source>
</evidence>
<dbReference type="RefSeq" id="WP_169398799.1">
    <property type="nucleotide sequence ID" value="NZ_BAAAJH010000020.1"/>
</dbReference>
<name>A0ABX1RLR1_9PSEU</name>
<proteinExistence type="predicted"/>
<gene>
    <name evidence="2" type="ORF">HF577_27140</name>
</gene>
<comment type="caution">
    <text evidence="2">The sequence shown here is derived from an EMBL/GenBank/DDBJ whole genome shotgun (WGS) entry which is preliminary data.</text>
</comment>
<dbReference type="Proteomes" id="UP001296706">
    <property type="component" value="Unassembled WGS sequence"/>
</dbReference>
<reference evidence="2 3" key="1">
    <citation type="submission" date="2020-04" db="EMBL/GenBank/DDBJ databases">
        <authorList>
            <person name="Klaysubun C."/>
            <person name="Duangmal K."/>
            <person name="Lipun K."/>
        </authorList>
    </citation>
    <scope>NUCLEOTIDE SEQUENCE [LARGE SCALE GENOMIC DNA]</scope>
    <source>
        <strain evidence="2 3">JCM 11839</strain>
    </source>
</reference>
<evidence type="ECO:0000313" key="2">
    <source>
        <dbReference type="EMBL" id="NMH80751.1"/>
    </source>
</evidence>
<sequence>MDLAGDDGGLLTALLVTEAARAPGTGLTTEGNRTRLPGSHRQASGSRFPW</sequence>
<feature type="compositionally biased region" description="Polar residues" evidence="1">
    <location>
        <begin position="41"/>
        <end position="50"/>
    </location>
</feature>
<protein>
    <submittedName>
        <fullName evidence="2">Uncharacterized protein</fullName>
    </submittedName>
</protein>
<dbReference type="EMBL" id="JAAXKY010000113">
    <property type="protein sequence ID" value="NMH80751.1"/>
    <property type="molecule type" value="Genomic_DNA"/>
</dbReference>
<evidence type="ECO:0000256" key="1">
    <source>
        <dbReference type="SAM" id="MobiDB-lite"/>
    </source>
</evidence>
<keyword evidence="3" id="KW-1185">Reference proteome</keyword>